<organism evidence="1 2">
    <name type="scientific">Szabonella alba</name>
    <dbReference type="NCBI Taxonomy" id="2804194"/>
    <lineage>
        <taxon>Bacteria</taxon>
        <taxon>Pseudomonadati</taxon>
        <taxon>Pseudomonadota</taxon>
        <taxon>Alphaproteobacteria</taxon>
        <taxon>Rhodobacterales</taxon>
        <taxon>Paracoccaceae</taxon>
        <taxon>Szabonella</taxon>
    </lineage>
</organism>
<protein>
    <recommendedName>
        <fullName evidence="3">SatD family (SatD)</fullName>
    </recommendedName>
</protein>
<accession>A0A8K0VFD0</accession>
<proteinExistence type="predicted"/>
<comment type="caution">
    <text evidence="1">The sequence shown here is derived from an EMBL/GenBank/DDBJ whole genome shotgun (WGS) entry which is preliminary data.</text>
</comment>
<dbReference type="EMBL" id="JAESVN010000005">
    <property type="protein sequence ID" value="MBL4918297.1"/>
    <property type="molecule type" value="Genomic_DNA"/>
</dbReference>
<dbReference type="RefSeq" id="WP_202689282.1">
    <property type="nucleotide sequence ID" value="NZ_JAESVN010000005.1"/>
</dbReference>
<name>A0A8K0VFD0_9RHOB</name>
<evidence type="ECO:0008006" key="3">
    <source>
        <dbReference type="Google" id="ProtNLM"/>
    </source>
</evidence>
<evidence type="ECO:0000313" key="2">
    <source>
        <dbReference type="Proteomes" id="UP000648908"/>
    </source>
</evidence>
<gene>
    <name evidence="1" type="ORF">JL811_13795</name>
</gene>
<evidence type="ECO:0000313" key="1">
    <source>
        <dbReference type="EMBL" id="MBL4918297.1"/>
    </source>
</evidence>
<keyword evidence="2" id="KW-1185">Reference proteome</keyword>
<sequence>MSKHDPFQPRCVLTGDLIRATGASDREVERTFENLESLFEQIEGWPWEPHQPSRFTRFRGDGWHAILYSPERVLTAALYLFACLRTSEDTLATRISIGIGDIAFAGTTDLSDARGTAFIHSGRALDEMPRGHWLSVSGAGVTPLHRATCLLIAERATRWSVEQANAVSFALSPAVATQSDIAERLGVSTQAVNARLTAAGFQTIRQALDLWADSFHSHSQTEHAR</sequence>
<reference evidence="1" key="1">
    <citation type="submission" date="2021-01" db="EMBL/GenBank/DDBJ databases">
        <title>Tabrizicola alba sp. nov. a motile alkaliphilic bacterium isolated from a soda lake.</title>
        <authorList>
            <person name="Szuroczki S."/>
            <person name="Abbaszade G."/>
            <person name="Schumann P."/>
            <person name="Toth E."/>
        </authorList>
    </citation>
    <scope>NUCLEOTIDE SEQUENCE</scope>
    <source>
        <strain evidence="1">DMG-N-6</strain>
    </source>
</reference>
<dbReference type="AlphaFoldDB" id="A0A8K0VFD0"/>
<dbReference type="Proteomes" id="UP000648908">
    <property type="component" value="Unassembled WGS sequence"/>
</dbReference>